<dbReference type="Proteomes" id="UP001233999">
    <property type="component" value="Unassembled WGS sequence"/>
</dbReference>
<dbReference type="GO" id="GO:0005869">
    <property type="term" value="C:dynactin complex"/>
    <property type="evidence" value="ECO:0007669"/>
    <property type="project" value="InterPro"/>
</dbReference>
<reference evidence="1" key="1">
    <citation type="journal article" date="2023" name="IScience">
        <title>Live-bearing cockroach genome reveals convergent evolutionary mechanisms linked to viviparity in insects and beyond.</title>
        <authorList>
            <person name="Fouks B."/>
            <person name="Harrison M.C."/>
            <person name="Mikhailova A.A."/>
            <person name="Marchal E."/>
            <person name="English S."/>
            <person name="Carruthers M."/>
            <person name="Jennings E.C."/>
            <person name="Chiamaka E.L."/>
            <person name="Frigard R.A."/>
            <person name="Pippel M."/>
            <person name="Attardo G.M."/>
            <person name="Benoit J.B."/>
            <person name="Bornberg-Bauer E."/>
            <person name="Tobe S.S."/>
        </authorList>
    </citation>
    <scope>NUCLEOTIDE SEQUENCE</scope>
    <source>
        <strain evidence="1">Stay&amp;Tobe</strain>
    </source>
</reference>
<protein>
    <recommendedName>
        <fullName evidence="3">Dynactin subunit 3</fullName>
    </recommendedName>
</protein>
<sequence length="190" mass="21673">MLLTTEEPNEIDLIEARILDLEKRVLGDVDTTENFSPVVDSLITTNALICTALTGRETTSVFMRRLGELDKLLDPDAEDVALETRAKIEEVLVMEPQLKHNLKSLREMEELQPALDSEHIKFVPSLSDRLEKLTLFYLDKKQDSDHVTGKVMKLLQEYNAIITNITKMFVQFEETVTKCEVAAQPKKQPE</sequence>
<dbReference type="PANTHER" id="PTHR28360">
    <property type="entry name" value="DYNACTIN SUBUNIT 3"/>
    <property type="match status" value="1"/>
</dbReference>
<name>A0AAD7ZZ47_DIPPU</name>
<gene>
    <name evidence="1" type="ORF">L9F63_017544</name>
</gene>
<comment type="caution">
    <text evidence="1">The sequence shown here is derived from an EMBL/GenBank/DDBJ whole genome shotgun (WGS) entry which is preliminary data.</text>
</comment>
<organism evidence="1 2">
    <name type="scientific">Diploptera punctata</name>
    <name type="common">Pacific beetle cockroach</name>
    <dbReference type="NCBI Taxonomy" id="6984"/>
    <lineage>
        <taxon>Eukaryota</taxon>
        <taxon>Metazoa</taxon>
        <taxon>Ecdysozoa</taxon>
        <taxon>Arthropoda</taxon>
        <taxon>Hexapoda</taxon>
        <taxon>Insecta</taxon>
        <taxon>Pterygota</taxon>
        <taxon>Neoptera</taxon>
        <taxon>Polyneoptera</taxon>
        <taxon>Dictyoptera</taxon>
        <taxon>Blattodea</taxon>
        <taxon>Blaberoidea</taxon>
        <taxon>Blaberidae</taxon>
        <taxon>Diplopterinae</taxon>
        <taxon>Diploptera</taxon>
    </lineage>
</organism>
<dbReference type="Pfam" id="PF07426">
    <property type="entry name" value="Dynactin_p22"/>
    <property type="match status" value="1"/>
</dbReference>
<dbReference type="EMBL" id="JASPKZ010004959">
    <property type="protein sequence ID" value="KAJ9589245.1"/>
    <property type="molecule type" value="Genomic_DNA"/>
</dbReference>
<evidence type="ECO:0000313" key="2">
    <source>
        <dbReference type="Proteomes" id="UP001233999"/>
    </source>
</evidence>
<dbReference type="AlphaFoldDB" id="A0AAD7ZZ47"/>
<evidence type="ECO:0008006" key="3">
    <source>
        <dbReference type="Google" id="ProtNLM"/>
    </source>
</evidence>
<dbReference type="InterPro" id="IPR009991">
    <property type="entry name" value="DCTN3"/>
</dbReference>
<reference evidence="1" key="2">
    <citation type="submission" date="2023-05" db="EMBL/GenBank/DDBJ databases">
        <authorList>
            <person name="Fouks B."/>
        </authorList>
    </citation>
    <scope>NUCLEOTIDE SEQUENCE</scope>
    <source>
        <strain evidence="1">Stay&amp;Tobe</strain>
        <tissue evidence="1">Testes</tissue>
    </source>
</reference>
<dbReference type="PANTHER" id="PTHR28360:SF1">
    <property type="entry name" value="DYNACTIN SUBUNIT 3"/>
    <property type="match status" value="1"/>
</dbReference>
<proteinExistence type="predicted"/>
<dbReference type="GO" id="GO:0061640">
    <property type="term" value="P:cytoskeleton-dependent cytokinesis"/>
    <property type="evidence" value="ECO:0007669"/>
    <property type="project" value="InterPro"/>
</dbReference>
<evidence type="ECO:0000313" key="1">
    <source>
        <dbReference type="EMBL" id="KAJ9589245.1"/>
    </source>
</evidence>
<accession>A0AAD7ZZ47</accession>
<keyword evidence="2" id="KW-1185">Reference proteome</keyword>